<evidence type="ECO:0000313" key="2">
    <source>
        <dbReference type="EMBL" id="VEL33065.1"/>
    </source>
</evidence>
<gene>
    <name evidence="2" type="ORF">PXEA_LOCUS26505</name>
</gene>
<name>A0A448XBZ0_9PLAT</name>
<accession>A0A448XBZ0</accession>
<reference evidence="2" key="1">
    <citation type="submission" date="2018-11" db="EMBL/GenBank/DDBJ databases">
        <authorList>
            <consortium name="Pathogen Informatics"/>
        </authorList>
    </citation>
    <scope>NUCLEOTIDE SEQUENCE</scope>
</reference>
<dbReference type="AlphaFoldDB" id="A0A448XBZ0"/>
<organism evidence="2 3">
    <name type="scientific">Protopolystoma xenopodis</name>
    <dbReference type="NCBI Taxonomy" id="117903"/>
    <lineage>
        <taxon>Eukaryota</taxon>
        <taxon>Metazoa</taxon>
        <taxon>Spiralia</taxon>
        <taxon>Lophotrochozoa</taxon>
        <taxon>Platyhelminthes</taxon>
        <taxon>Monogenea</taxon>
        <taxon>Polyopisthocotylea</taxon>
        <taxon>Polystomatidea</taxon>
        <taxon>Polystomatidae</taxon>
        <taxon>Protopolystoma</taxon>
    </lineage>
</organism>
<feature type="region of interest" description="Disordered" evidence="1">
    <location>
        <begin position="114"/>
        <end position="137"/>
    </location>
</feature>
<proteinExistence type="predicted"/>
<keyword evidence="3" id="KW-1185">Reference proteome</keyword>
<dbReference type="Proteomes" id="UP000784294">
    <property type="component" value="Unassembled WGS sequence"/>
</dbReference>
<protein>
    <submittedName>
        <fullName evidence="2">Uncharacterized protein</fullName>
    </submittedName>
</protein>
<dbReference type="EMBL" id="CAAALY010245115">
    <property type="protein sequence ID" value="VEL33065.1"/>
    <property type="molecule type" value="Genomic_DNA"/>
</dbReference>
<sequence length="137" mass="14404">MHGGRLIMTQSMNSFHLGGLPSAFNLAPRGLTPLSSGRAQQAISTTPKADESVPALSTSMMVMQQSVDRLFTSGQAKIAPSAVELPDIGITTSGLGMTGSRIMQSIAEEGQGINHEMRSSPNSSMQSSIHQQGDISF</sequence>
<comment type="caution">
    <text evidence="2">The sequence shown here is derived from an EMBL/GenBank/DDBJ whole genome shotgun (WGS) entry which is preliminary data.</text>
</comment>
<feature type="compositionally biased region" description="Low complexity" evidence="1">
    <location>
        <begin position="119"/>
        <end position="128"/>
    </location>
</feature>
<evidence type="ECO:0000256" key="1">
    <source>
        <dbReference type="SAM" id="MobiDB-lite"/>
    </source>
</evidence>
<evidence type="ECO:0000313" key="3">
    <source>
        <dbReference type="Proteomes" id="UP000784294"/>
    </source>
</evidence>